<name>A0AAD9Y6B9_COLKA</name>
<comment type="caution">
    <text evidence="2">The sequence shown here is derived from an EMBL/GenBank/DDBJ whole genome shotgun (WGS) entry which is preliminary data.</text>
</comment>
<evidence type="ECO:0000313" key="2">
    <source>
        <dbReference type="EMBL" id="KAK2738098.1"/>
    </source>
</evidence>
<dbReference type="AlphaFoldDB" id="A0AAD9Y6B9"/>
<organism evidence="2 3">
    <name type="scientific">Colletotrichum kahawae</name>
    <name type="common">Coffee berry disease fungus</name>
    <dbReference type="NCBI Taxonomy" id="34407"/>
    <lineage>
        <taxon>Eukaryota</taxon>
        <taxon>Fungi</taxon>
        <taxon>Dikarya</taxon>
        <taxon>Ascomycota</taxon>
        <taxon>Pezizomycotina</taxon>
        <taxon>Sordariomycetes</taxon>
        <taxon>Hypocreomycetidae</taxon>
        <taxon>Glomerellales</taxon>
        <taxon>Glomerellaceae</taxon>
        <taxon>Colletotrichum</taxon>
        <taxon>Colletotrichum gloeosporioides species complex</taxon>
    </lineage>
</organism>
<dbReference type="PANTHER" id="PTHR33112">
    <property type="entry name" value="DOMAIN PROTEIN, PUTATIVE-RELATED"/>
    <property type="match status" value="1"/>
</dbReference>
<dbReference type="PANTHER" id="PTHR33112:SF16">
    <property type="entry name" value="HETEROKARYON INCOMPATIBILITY DOMAIN-CONTAINING PROTEIN"/>
    <property type="match status" value="1"/>
</dbReference>
<dbReference type="InterPro" id="IPR010730">
    <property type="entry name" value="HET"/>
</dbReference>
<accession>A0AAD9Y6B9</accession>
<gene>
    <name evidence="2" type="ORF">CKAH01_07476</name>
</gene>
<dbReference type="Pfam" id="PF06985">
    <property type="entry name" value="HET"/>
    <property type="match status" value="1"/>
</dbReference>
<feature type="domain" description="Heterokaryon incompatibility" evidence="1">
    <location>
        <begin position="258"/>
        <end position="403"/>
    </location>
</feature>
<sequence>MTSSWLQDHQLQYLRLRSGLSPDQAVLRRGQLTAESPHTCAHCEKLMIKEVPQVQSQDVWFSNPEYSSTFQLEPRVDFREAIEGAKAGCELLIWMADHLATQFSLTGLAAKVDQTYGFGLVGSGSMPRFRLLLSSEGSRVDLPRSRYDNEVLLDGWTTKDNPAASIIHQRPCESNKASAISRAFAQQSFKACFHNHAQCRSQRISDSSDDAPEILELSEAPSRLLHIGLRDDKLFVTLTDTPTIFSTAIGQRLSVTGYVTLSYCWGGDQPVKLTARSQDSLKQGIASTDLPKTLCDAVTFCHGMGLEFIWIDALCILQDNAEDKAAEIARMRDCYQKSVLTICAASGSHCAQGLFDIKRPSYGIGPIKLTLHAVDGEPGYIFLSTTPAPQPEVLTTRGWTLQESMLSRRMVIFAQDQLYWSCQTSYSACSGVMINRSFGGPESLVDSIYPITTLYERPLQSQWEAIVRNYSRRHFGFAADKLPAASGLASVVHDIARSRGFDKYVFGAGLFIDMNQPHSWADELQWCTRSIDASRYNDYVAPSWSWASVNGAVHVYPRGVHKAPRESSPPLFTVEDYGVTLDDRRIPYGAVTTGFLALKARLRSFPGMVSLDGIDIISAFEDATRDDRPKESQLQAITNPYLEIIADTRDAESMIEAGSCADTGVFLLRMGPTSGLLVTCLDAAEGYRRLGYFEVQENDRSDKSLNQSTEAMTSLVFENEQFQSIRLV</sequence>
<evidence type="ECO:0000313" key="3">
    <source>
        <dbReference type="Proteomes" id="UP001281614"/>
    </source>
</evidence>
<evidence type="ECO:0000259" key="1">
    <source>
        <dbReference type="Pfam" id="PF06985"/>
    </source>
</evidence>
<keyword evidence="3" id="KW-1185">Reference proteome</keyword>
<dbReference type="EMBL" id="VYYT01000389">
    <property type="protein sequence ID" value="KAK2738098.1"/>
    <property type="molecule type" value="Genomic_DNA"/>
</dbReference>
<dbReference type="Proteomes" id="UP001281614">
    <property type="component" value="Unassembled WGS sequence"/>
</dbReference>
<proteinExistence type="predicted"/>
<reference evidence="2" key="1">
    <citation type="submission" date="2023-02" db="EMBL/GenBank/DDBJ databases">
        <title>Colletotrichum kahawae CIFC_Que2 genome sequencing and assembly.</title>
        <authorList>
            <person name="Baroncelli R."/>
        </authorList>
    </citation>
    <scope>NUCLEOTIDE SEQUENCE</scope>
    <source>
        <strain evidence="2">CIFC_Que2</strain>
    </source>
</reference>
<protein>
    <recommendedName>
        <fullName evidence="1">Heterokaryon incompatibility domain-containing protein</fullName>
    </recommendedName>
</protein>